<dbReference type="AlphaFoldDB" id="A0A518BF80"/>
<dbReference type="Gene3D" id="3.40.800.20">
    <property type="entry name" value="Histone deacetylase domain"/>
    <property type="match status" value="1"/>
</dbReference>
<proteinExistence type="inferred from homology"/>
<evidence type="ECO:0000256" key="3">
    <source>
        <dbReference type="ARBA" id="ARBA00022723"/>
    </source>
</evidence>
<dbReference type="Gene3D" id="3.40.630.30">
    <property type="match status" value="1"/>
</dbReference>
<reference evidence="7 8" key="1">
    <citation type="submission" date="2019-02" db="EMBL/GenBank/DDBJ databases">
        <title>Deep-cultivation of Planctomycetes and their phenomic and genomic characterization uncovers novel biology.</title>
        <authorList>
            <person name="Wiegand S."/>
            <person name="Jogler M."/>
            <person name="Boedeker C."/>
            <person name="Pinto D."/>
            <person name="Vollmers J."/>
            <person name="Rivas-Marin E."/>
            <person name="Kohn T."/>
            <person name="Peeters S.H."/>
            <person name="Heuer A."/>
            <person name="Rast P."/>
            <person name="Oberbeckmann S."/>
            <person name="Bunk B."/>
            <person name="Jeske O."/>
            <person name="Meyerdierks A."/>
            <person name="Storesund J.E."/>
            <person name="Kallscheuer N."/>
            <person name="Luecker S."/>
            <person name="Lage O.M."/>
            <person name="Pohl T."/>
            <person name="Merkel B.J."/>
            <person name="Hornburger P."/>
            <person name="Mueller R.-W."/>
            <person name="Bruemmer F."/>
            <person name="Labrenz M."/>
            <person name="Spormann A.M."/>
            <person name="Op den Camp H."/>
            <person name="Overmann J."/>
            <person name="Amann R."/>
            <person name="Jetten M.S.M."/>
            <person name="Mascher T."/>
            <person name="Medema M.H."/>
            <person name="Devos D.P."/>
            <person name="Kaster A.-K."/>
            <person name="Ovreas L."/>
            <person name="Rohde M."/>
            <person name="Galperin M.Y."/>
            <person name="Jogler C."/>
        </authorList>
    </citation>
    <scope>NUCLEOTIDE SEQUENCE [LARGE SCALE GENOMIC DNA]</scope>
    <source>
        <strain evidence="7 8">Pla133</strain>
    </source>
</reference>
<evidence type="ECO:0000313" key="8">
    <source>
        <dbReference type="Proteomes" id="UP000316921"/>
    </source>
</evidence>
<organism evidence="7 8">
    <name type="scientific">Engelhardtia mirabilis</name>
    <dbReference type="NCBI Taxonomy" id="2528011"/>
    <lineage>
        <taxon>Bacteria</taxon>
        <taxon>Pseudomonadati</taxon>
        <taxon>Planctomycetota</taxon>
        <taxon>Planctomycetia</taxon>
        <taxon>Planctomycetia incertae sedis</taxon>
        <taxon>Engelhardtia</taxon>
    </lineage>
</organism>
<keyword evidence="8" id="KW-1185">Reference proteome</keyword>
<dbReference type="PANTHER" id="PTHR10625">
    <property type="entry name" value="HISTONE DEACETYLASE HDAC1-RELATED"/>
    <property type="match status" value="1"/>
</dbReference>
<evidence type="ECO:0000313" key="7">
    <source>
        <dbReference type="EMBL" id="QDU65639.1"/>
    </source>
</evidence>
<dbReference type="GO" id="GO:0046872">
    <property type="term" value="F:metal ion binding"/>
    <property type="evidence" value="ECO:0007669"/>
    <property type="project" value="UniProtKB-KW"/>
</dbReference>
<dbReference type="Pfam" id="PF00850">
    <property type="entry name" value="Hist_deacetyl"/>
    <property type="match status" value="1"/>
</dbReference>
<name>A0A518BF80_9BACT</name>
<dbReference type="EMBL" id="CP036287">
    <property type="protein sequence ID" value="QDU65639.1"/>
    <property type="molecule type" value="Genomic_DNA"/>
</dbReference>
<evidence type="ECO:0000256" key="2">
    <source>
        <dbReference type="ARBA" id="ARBA00005947"/>
    </source>
</evidence>
<dbReference type="GO" id="GO:0040029">
    <property type="term" value="P:epigenetic regulation of gene expression"/>
    <property type="evidence" value="ECO:0007669"/>
    <property type="project" value="TreeGrafter"/>
</dbReference>
<keyword evidence="4 7" id="KW-0378">Hydrolase</keyword>
<dbReference type="PANTHER" id="PTHR10625:SF17">
    <property type="entry name" value="HISTONE DEACETYLASE 8"/>
    <property type="match status" value="1"/>
</dbReference>
<comment type="similarity">
    <text evidence="2">Belongs to the histone deacetylase family.</text>
</comment>
<dbReference type="InterPro" id="IPR023696">
    <property type="entry name" value="Ureohydrolase_dom_sf"/>
</dbReference>
<dbReference type="InterPro" id="IPR023801">
    <property type="entry name" value="His_deacetylse_dom"/>
</dbReference>
<dbReference type="InterPro" id="IPR037138">
    <property type="entry name" value="His_deacetylse_dom_sf"/>
</dbReference>
<comment type="cofactor">
    <cofactor evidence="1">
        <name>Zn(2+)</name>
        <dbReference type="ChEBI" id="CHEBI:29105"/>
    </cofactor>
</comment>
<protein>
    <submittedName>
        <fullName evidence="7">Acetylpolyamine aminohydrolase</fullName>
    </submittedName>
</protein>
<dbReference type="SUPFAM" id="SSF52768">
    <property type="entry name" value="Arginase/deacetylase"/>
    <property type="match status" value="1"/>
</dbReference>
<dbReference type="PROSITE" id="PS51186">
    <property type="entry name" value="GNAT"/>
    <property type="match status" value="1"/>
</dbReference>
<dbReference type="PRINTS" id="PR01270">
    <property type="entry name" value="HDASUPER"/>
</dbReference>
<evidence type="ECO:0000256" key="5">
    <source>
        <dbReference type="ARBA" id="ARBA00022833"/>
    </source>
</evidence>
<feature type="domain" description="N-acetyltransferase" evidence="6">
    <location>
        <begin position="2"/>
        <end position="175"/>
    </location>
</feature>
<accession>A0A518BF80</accession>
<dbReference type="GO" id="GO:0016787">
    <property type="term" value="F:hydrolase activity"/>
    <property type="evidence" value="ECO:0007669"/>
    <property type="project" value="UniProtKB-KW"/>
</dbReference>
<evidence type="ECO:0000259" key="6">
    <source>
        <dbReference type="PROSITE" id="PS51186"/>
    </source>
</evidence>
<dbReference type="CDD" id="cd10001">
    <property type="entry name" value="HDAC_classII_APAH"/>
    <property type="match status" value="1"/>
</dbReference>
<dbReference type="Proteomes" id="UP000316921">
    <property type="component" value="Chromosome"/>
</dbReference>
<sequence>MFRIRQIADTSLPSDQRDVARVQQILRERFSGLSAEEIDALPDRLRDPLRHRLRAMLLVADDLRGHLKSFALLSHAPDVGFALLDFIASGKDSGGGGGGGALYERVRETALGLGATGLYFECLPDEPEACSDPAYAAENASRLRFYERFGARPIVGTAYETPLNEGDLDMPHLVYDDLGRGEIPSAAELREVVRAILERKYGELCSPEYVALVVDSIQDPIQVRPARYVKRANPLPHIRTGENLVALVVNRKHDIHHIRERGYVEAPARVRAILDGLLPTGLFWEQEPKAFPVSHIDAVHDPALTRFLKAACAATPEGKSTYPYVFPLRNRARLPKDLTYAAGYYCLDSFTPLNRNAFPAARRAVDCALTAAGFLLESHSLSYALVRPPGHHAERSLFGGFCYFNNAAIAAHYLSEWGKVAILDVDYHHGNGQQDIFYSRDDVLTVSIHGHPSFAYPFFSGFDEEIGEGPGEGYNLNLPLPETVDGAKHLRAVGRALERISQHEPRFLIVCLGYDTARQDPTGTWTLGPKDFEHMGQTIGALRLPTLVVQEGGYRTRSLGSLARSFFEGLVDAHGGVY</sequence>
<keyword evidence="5" id="KW-0862">Zinc</keyword>
<dbReference type="SUPFAM" id="SSF55729">
    <property type="entry name" value="Acyl-CoA N-acyltransferases (Nat)"/>
    <property type="match status" value="1"/>
</dbReference>
<dbReference type="InterPro" id="IPR000286">
    <property type="entry name" value="HDACs"/>
</dbReference>
<dbReference type="KEGG" id="pbap:Pla133_07040"/>
<dbReference type="InterPro" id="IPR016181">
    <property type="entry name" value="Acyl_CoA_acyltransferase"/>
</dbReference>
<keyword evidence="3" id="KW-0479">Metal-binding</keyword>
<dbReference type="InterPro" id="IPR000182">
    <property type="entry name" value="GNAT_dom"/>
</dbReference>
<dbReference type="RefSeq" id="WP_145062449.1">
    <property type="nucleotide sequence ID" value="NZ_CP036287.1"/>
</dbReference>
<evidence type="ECO:0000256" key="4">
    <source>
        <dbReference type="ARBA" id="ARBA00022801"/>
    </source>
</evidence>
<gene>
    <name evidence="7" type="primary">aphA</name>
    <name evidence="7" type="ORF">Pla133_07040</name>
</gene>
<evidence type="ECO:0000256" key="1">
    <source>
        <dbReference type="ARBA" id="ARBA00001947"/>
    </source>
</evidence>
<dbReference type="GO" id="GO:0004407">
    <property type="term" value="F:histone deacetylase activity"/>
    <property type="evidence" value="ECO:0007669"/>
    <property type="project" value="TreeGrafter"/>
</dbReference>
<dbReference type="GO" id="GO:0016747">
    <property type="term" value="F:acyltransferase activity, transferring groups other than amino-acyl groups"/>
    <property type="evidence" value="ECO:0007669"/>
    <property type="project" value="InterPro"/>
</dbReference>